<dbReference type="InterPro" id="IPR002716">
    <property type="entry name" value="PIN_dom"/>
</dbReference>
<dbReference type="GO" id="GO:0090729">
    <property type="term" value="F:toxin activity"/>
    <property type="evidence" value="ECO:0007669"/>
    <property type="project" value="UniProtKB-KW"/>
</dbReference>
<evidence type="ECO:0000256" key="4">
    <source>
        <dbReference type="ARBA" id="ARBA00022801"/>
    </source>
</evidence>
<keyword evidence="3 6" id="KW-0479">Metal-binding</keyword>
<proteinExistence type="inferred from homology"/>
<comment type="function">
    <text evidence="6">Toxic component of a toxin-antitoxin (TA) system. An RNase.</text>
</comment>
<evidence type="ECO:0000256" key="2">
    <source>
        <dbReference type="ARBA" id="ARBA00022722"/>
    </source>
</evidence>
<evidence type="ECO:0000256" key="1">
    <source>
        <dbReference type="ARBA" id="ARBA00022649"/>
    </source>
</evidence>
<keyword evidence="1 6" id="KW-1277">Toxin-antitoxin system</keyword>
<evidence type="ECO:0000313" key="9">
    <source>
        <dbReference type="Proteomes" id="UP000198680"/>
    </source>
</evidence>
<dbReference type="PANTHER" id="PTHR35901">
    <property type="entry name" value="RIBONUCLEASE VAPC3"/>
    <property type="match status" value="1"/>
</dbReference>
<dbReference type="EC" id="3.1.-.-" evidence="6"/>
<keyword evidence="9" id="KW-1185">Reference proteome</keyword>
<feature type="binding site" evidence="6">
    <location>
        <position position="90"/>
    </location>
    <ligand>
        <name>Mg(2+)</name>
        <dbReference type="ChEBI" id="CHEBI:18420"/>
    </ligand>
</feature>
<evidence type="ECO:0000256" key="5">
    <source>
        <dbReference type="ARBA" id="ARBA00022842"/>
    </source>
</evidence>
<dbReference type="SUPFAM" id="SSF88723">
    <property type="entry name" value="PIN domain-like"/>
    <property type="match status" value="1"/>
</dbReference>
<organism evidence="8 9">
    <name type="scientific">Geodermatophilus siccatus</name>
    <dbReference type="NCBI Taxonomy" id="1137991"/>
    <lineage>
        <taxon>Bacteria</taxon>
        <taxon>Bacillati</taxon>
        <taxon>Actinomycetota</taxon>
        <taxon>Actinomycetes</taxon>
        <taxon>Geodermatophilales</taxon>
        <taxon>Geodermatophilaceae</taxon>
        <taxon>Geodermatophilus</taxon>
    </lineage>
</organism>
<keyword evidence="2 6" id="KW-0540">Nuclease</keyword>
<dbReference type="STRING" id="1137991.SAMN05660642_04245"/>
<feature type="binding site" evidence="6">
    <location>
        <position position="5"/>
    </location>
    <ligand>
        <name>Mg(2+)</name>
        <dbReference type="ChEBI" id="CHEBI:18420"/>
    </ligand>
</feature>
<reference evidence="9" key="1">
    <citation type="submission" date="2016-10" db="EMBL/GenBank/DDBJ databases">
        <authorList>
            <person name="Varghese N."/>
            <person name="Submissions S."/>
        </authorList>
    </citation>
    <scope>NUCLEOTIDE SEQUENCE [LARGE SCALE GENOMIC DNA]</scope>
    <source>
        <strain evidence="9">DSM 45419</strain>
    </source>
</reference>
<dbReference type="Gene3D" id="3.40.50.1010">
    <property type="entry name" value="5'-nuclease"/>
    <property type="match status" value="1"/>
</dbReference>
<keyword evidence="4 6" id="KW-0378">Hydrolase</keyword>
<dbReference type="InterPro" id="IPR029060">
    <property type="entry name" value="PIN-like_dom_sf"/>
</dbReference>
<dbReference type="CDD" id="cd09873">
    <property type="entry name" value="PIN_Pae0151-like"/>
    <property type="match status" value="1"/>
</dbReference>
<sequence length="125" mass="13560">MRVLDAGVVVDLLVGRLDETALAGEEAGVPHLLDSEVTGVLRRLVLRGDLTVEQGDAAMARFLELDLERFPADWLRGRMWELRENLTAYDATYVALAEAVGATALLTTDVRLAGAPGLRCTVRVV</sequence>
<comment type="similarity">
    <text evidence="6">Belongs to the PINc/VapC protein family.</text>
</comment>
<dbReference type="HAMAP" id="MF_00265">
    <property type="entry name" value="VapC_Nob1"/>
    <property type="match status" value="1"/>
</dbReference>
<dbReference type="Proteomes" id="UP000198680">
    <property type="component" value="Unassembled WGS sequence"/>
</dbReference>
<dbReference type="GO" id="GO:0016787">
    <property type="term" value="F:hydrolase activity"/>
    <property type="evidence" value="ECO:0007669"/>
    <property type="project" value="UniProtKB-KW"/>
</dbReference>
<keyword evidence="5 6" id="KW-0460">Magnesium</keyword>
<name>A0A1G9Z8T0_9ACTN</name>
<feature type="domain" description="PIN" evidence="7">
    <location>
        <begin position="3"/>
        <end position="113"/>
    </location>
</feature>
<evidence type="ECO:0000256" key="3">
    <source>
        <dbReference type="ARBA" id="ARBA00022723"/>
    </source>
</evidence>
<evidence type="ECO:0000313" key="8">
    <source>
        <dbReference type="EMBL" id="SDN17832.1"/>
    </source>
</evidence>
<keyword evidence="6" id="KW-0800">Toxin</keyword>
<dbReference type="Pfam" id="PF01850">
    <property type="entry name" value="PIN"/>
    <property type="match status" value="1"/>
</dbReference>
<dbReference type="AlphaFoldDB" id="A0A1G9Z8T0"/>
<evidence type="ECO:0000259" key="7">
    <source>
        <dbReference type="Pfam" id="PF01850"/>
    </source>
</evidence>
<comment type="cofactor">
    <cofactor evidence="6">
        <name>Mg(2+)</name>
        <dbReference type="ChEBI" id="CHEBI:18420"/>
    </cofactor>
</comment>
<gene>
    <name evidence="6" type="primary">vapC</name>
    <name evidence="8" type="ORF">SAMN05660642_04245</name>
</gene>
<protein>
    <recommendedName>
        <fullName evidence="6">Ribonuclease VapC</fullName>
        <shortName evidence="6">RNase VapC</shortName>
        <ecNumber evidence="6">3.1.-.-</ecNumber>
    </recommendedName>
    <alternativeName>
        <fullName evidence="6">Toxin VapC</fullName>
    </alternativeName>
</protein>
<accession>A0A1G9Z8T0</accession>
<dbReference type="EMBL" id="FNHE01000013">
    <property type="protein sequence ID" value="SDN17832.1"/>
    <property type="molecule type" value="Genomic_DNA"/>
</dbReference>
<dbReference type="GO" id="GO:0000287">
    <property type="term" value="F:magnesium ion binding"/>
    <property type="evidence" value="ECO:0007669"/>
    <property type="project" value="UniProtKB-UniRule"/>
</dbReference>
<dbReference type="InterPro" id="IPR044153">
    <property type="entry name" value="PIN_Pae0151-like"/>
</dbReference>
<dbReference type="PANTHER" id="PTHR35901:SF1">
    <property type="entry name" value="EXONUCLEASE VAPC9"/>
    <property type="match status" value="1"/>
</dbReference>
<evidence type="ECO:0000256" key="6">
    <source>
        <dbReference type="HAMAP-Rule" id="MF_00265"/>
    </source>
</evidence>
<dbReference type="OrthoDB" id="4377304at2"/>
<dbReference type="RefSeq" id="WP_091223083.1">
    <property type="nucleotide sequence ID" value="NZ_FNHE01000013.1"/>
</dbReference>
<dbReference type="GO" id="GO:0004540">
    <property type="term" value="F:RNA nuclease activity"/>
    <property type="evidence" value="ECO:0007669"/>
    <property type="project" value="InterPro"/>
</dbReference>
<dbReference type="InterPro" id="IPR051619">
    <property type="entry name" value="TypeII_TA_RNase_PINc/VapC"/>
</dbReference>
<dbReference type="InterPro" id="IPR022907">
    <property type="entry name" value="VapC_family"/>
</dbReference>